<keyword evidence="5" id="KW-1185">Reference proteome</keyword>
<dbReference type="Proteomes" id="UP000754495">
    <property type="component" value="Unassembled WGS sequence"/>
</dbReference>
<proteinExistence type="inferred from homology"/>
<sequence length="348" mass="37274">MATSLLSRVEAVAAPFIFGLPEPARRLIAGRPVRLDGQELALDAQLLLRLQQIARVSMSSDTPEEARRRIVESGTLVSGARIEPVRTREIDIPAEHGPLPATLYEPAGLPSGSALLVFFHGGGWVIGSRASHDNTARYFAKHSGVRVLSVEYRLAPEHPFPAATEDAIAAFGYAHAKAADLGADPERIAVGGDSAGGNLAAVTAQVTTRRGGPAPAFQMLLYPGVDASRRRRSRELFGDGFFLTDADMTWFLDHYAPAGVDRTDTRLSPLLAEDFTGLPPAYVATAGFDPLRDEGEEYAAKLRAAGVPVTLSRQPDLIHGYVNFLGIGRRFREATSEAAGALRVGLRA</sequence>
<dbReference type="PANTHER" id="PTHR48081:SF8">
    <property type="entry name" value="ALPHA_BETA HYDROLASE FOLD-3 DOMAIN-CONTAINING PROTEIN-RELATED"/>
    <property type="match status" value="1"/>
</dbReference>
<dbReference type="Pfam" id="PF07859">
    <property type="entry name" value="Abhydrolase_3"/>
    <property type="match status" value="1"/>
</dbReference>
<name>A0ABX0SM54_9PSEU</name>
<gene>
    <name evidence="4" type="ORF">FHX46_000592</name>
</gene>
<evidence type="ECO:0000256" key="1">
    <source>
        <dbReference type="ARBA" id="ARBA00010515"/>
    </source>
</evidence>
<dbReference type="PANTHER" id="PTHR48081">
    <property type="entry name" value="AB HYDROLASE SUPERFAMILY PROTEIN C4A8.06C"/>
    <property type="match status" value="1"/>
</dbReference>
<accession>A0ABX0SM54</accession>
<evidence type="ECO:0000256" key="2">
    <source>
        <dbReference type="ARBA" id="ARBA00022801"/>
    </source>
</evidence>
<evidence type="ECO:0000313" key="4">
    <source>
        <dbReference type="EMBL" id="NIH78062.1"/>
    </source>
</evidence>
<dbReference type="InterPro" id="IPR002168">
    <property type="entry name" value="Lipase_GDXG_HIS_AS"/>
</dbReference>
<evidence type="ECO:0000313" key="5">
    <source>
        <dbReference type="Proteomes" id="UP000754495"/>
    </source>
</evidence>
<dbReference type="PROSITE" id="PS01173">
    <property type="entry name" value="LIPASE_GDXG_HIS"/>
    <property type="match status" value="1"/>
</dbReference>
<comment type="caution">
    <text evidence="4">The sequence shown here is derived from an EMBL/GenBank/DDBJ whole genome shotgun (WGS) entry which is preliminary data.</text>
</comment>
<dbReference type="RefSeq" id="WP_167110407.1">
    <property type="nucleotide sequence ID" value="NZ_JAANOU010000001.1"/>
</dbReference>
<comment type="similarity">
    <text evidence="1">Belongs to the 'GDXG' lipolytic enzyme family.</text>
</comment>
<evidence type="ECO:0000259" key="3">
    <source>
        <dbReference type="Pfam" id="PF07859"/>
    </source>
</evidence>
<dbReference type="GO" id="GO:0016787">
    <property type="term" value="F:hydrolase activity"/>
    <property type="evidence" value="ECO:0007669"/>
    <property type="project" value="UniProtKB-KW"/>
</dbReference>
<dbReference type="InterPro" id="IPR029058">
    <property type="entry name" value="AB_hydrolase_fold"/>
</dbReference>
<feature type="domain" description="Alpha/beta hydrolase fold-3" evidence="3">
    <location>
        <begin position="116"/>
        <end position="322"/>
    </location>
</feature>
<dbReference type="EC" id="3.1.1.-" evidence="4"/>
<dbReference type="Gene3D" id="3.40.50.1820">
    <property type="entry name" value="alpha/beta hydrolase"/>
    <property type="match status" value="1"/>
</dbReference>
<dbReference type="EMBL" id="JAANOU010000001">
    <property type="protein sequence ID" value="NIH78062.1"/>
    <property type="molecule type" value="Genomic_DNA"/>
</dbReference>
<dbReference type="SUPFAM" id="SSF53474">
    <property type="entry name" value="alpha/beta-Hydrolases"/>
    <property type="match status" value="1"/>
</dbReference>
<protein>
    <submittedName>
        <fullName evidence="4">Acetyl esterase</fullName>
        <ecNumber evidence="4">3.1.1.-</ecNumber>
    </submittedName>
</protein>
<keyword evidence="2 4" id="KW-0378">Hydrolase</keyword>
<reference evidence="4 5" key="1">
    <citation type="submission" date="2020-03" db="EMBL/GenBank/DDBJ databases">
        <title>Sequencing the genomes of 1000 actinobacteria strains.</title>
        <authorList>
            <person name="Klenk H.-P."/>
        </authorList>
    </citation>
    <scope>NUCLEOTIDE SEQUENCE [LARGE SCALE GENOMIC DNA]</scope>
    <source>
        <strain evidence="4 5">DSM 45668</strain>
    </source>
</reference>
<dbReference type="InterPro" id="IPR013094">
    <property type="entry name" value="AB_hydrolase_3"/>
</dbReference>
<dbReference type="InterPro" id="IPR050300">
    <property type="entry name" value="GDXG_lipolytic_enzyme"/>
</dbReference>
<organism evidence="4 5">
    <name type="scientific">Amycolatopsis viridis</name>
    <dbReference type="NCBI Taxonomy" id="185678"/>
    <lineage>
        <taxon>Bacteria</taxon>
        <taxon>Bacillati</taxon>
        <taxon>Actinomycetota</taxon>
        <taxon>Actinomycetes</taxon>
        <taxon>Pseudonocardiales</taxon>
        <taxon>Pseudonocardiaceae</taxon>
        <taxon>Amycolatopsis</taxon>
    </lineage>
</organism>